<name>A0AAV2QQ39_MEGNR</name>
<gene>
    <name evidence="2" type="ORF">MNOR_LOCUS15472</name>
</gene>
<reference evidence="2 3" key="1">
    <citation type="submission" date="2024-05" db="EMBL/GenBank/DDBJ databases">
        <authorList>
            <person name="Wallberg A."/>
        </authorList>
    </citation>
    <scope>NUCLEOTIDE SEQUENCE [LARGE SCALE GENOMIC DNA]</scope>
</reference>
<evidence type="ECO:0000313" key="3">
    <source>
        <dbReference type="Proteomes" id="UP001497623"/>
    </source>
</evidence>
<organism evidence="2 3">
    <name type="scientific">Meganyctiphanes norvegica</name>
    <name type="common">Northern krill</name>
    <name type="synonym">Thysanopoda norvegica</name>
    <dbReference type="NCBI Taxonomy" id="48144"/>
    <lineage>
        <taxon>Eukaryota</taxon>
        <taxon>Metazoa</taxon>
        <taxon>Ecdysozoa</taxon>
        <taxon>Arthropoda</taxon>
        <taxon>Crustacea</taxon>
        <taxon>Multicrustacea</taxon>
        <taxon>Malacostraca</taxon>
        <taxon>Eumalacostraca</taxon>
        <taxon>Eucarida</taxon>
        <taxon>Euphausiacea</taxon>
        <taxon>Euphausiidae</taxon>
        <taxon>Meganyctiphanes</taxon>
    </lineage>
</organism>
<feature type="transmembrane region" description="Helical" evidence="1">
    <location>
        <begin position="121"/>
        <end position="144"/>
    </location>
</feature>
<keyword evidence="1" id="KW-0812">Transmembrane</keyword>
<dbReference type="AlphaFoldDB" id="A0AAV2QQ39"/>
<feature type="non-terminal residue" evidence="2">
    <location>
        <position position="180"/>
    </location>
</feature>
<keyword evidence="1" id="KW-1133">Transmembrane helix</keyword>
<keyword evidence="3" id="KW-1185">Reference proteome</keyword>
<feature type="non-terminal residue" evidence="2">
    <location>
        <position position="1"/>
    </location>
</feature>
<accession>A0AAV2QQ39</accession>
<protein>
    <submittedName>
        <fullName evidence="2">Uncharacterized protein</fullName>
    </submittedName>
</protein>
<dbReference type="EMBL" id="CAXKWB010009694">
    <property type="protein sequence ID" value="CAL4095717.1"/>
    <property type="molecule type" value="Genomic_DNA"/>
</dbReference>
<dbReference type="Proteomes" id="UP001497623">
    <property type="component" value="Unassembled WGS sequence"/>
</dbReference>
<keyword evidence="1" id="KW-0472">Membrane</keyword>
<evidence type="ECO:0000313" key="2">
    <source>
        <dbReference type="EMBL" id="CAL4095717.1"/>
    </source>
</evidence>
<proteinExistence type="predicted"/>
<sequence length="180" mass="20729">CCLSIGKKEYCAALGLHGFFSCLKRPPMHLWRRSGRPFSINLPLKMERRETLTAGIESNQWNSDYPFIRKLIFCSEDMTDDFTIQELQNIHVAPTIKNVTNHITAATTIGNATSTNTIVHILLGIIVEILVLLLLIVIYIVWYLRRRWRTSRPEEITLQLPVIRPNEPVPVVKNRISHNN</sequence>
<comment type="caution">
    <text evidence="2">The sequence shown here is derived from an EMBL/GenBank/DDBJ whole genome shotgun (WGS) entry which is preliminary data.</text>
</comment>
<evidence type="ECO:0000256" key="1">
    <source>
        <dbReference type="SAM" id="Phobius"/>
    </source>
</evidence>